<name>A0A2T4BLN4_9HYPO</name>
<dbReference type="Proteomes" id="UP000241546">
    <property type="component" value="Unassembled WGS sequence"/>
</dbReference>
<dbReference type="PANTHER" id="PTHR40780:SF2">
    <property type="entry name" value="DUF3669 DOMAIN-CONTAINING PROTEIN"/>
    <property type="match status" value="1"/>
</dbReference>
<protein>
    <recommendedName>
        <fullName evidence="1">DUF3669 domain-containing protein</fullName>
    </recommendedName>
</protein>
<sequence length="326" mass="36358">MFAPSRGSSDQDSDEATQSVALMSKRVRDKYIDRYSHMHDKILGQFRKWEFTAVNVPESLFFDPEDISTSLEERPQVTRAAGSTSCETENALVAEQIRLLPGPIRRALMAKMGKSRVTALAEANGNTAEFVARLHIGPRGRSGQANEKCRSMNIHQMLKVKMDVESMARKVAVSMALLHWGANVDGRGVKFVLGGSCEMASGPEDSTALGLNTVSSGSSTSPNSRASSAALEEATRRTTKLWLIDFHHVRPITMDDKGLDRAVKAMWYNGLYFPMPLQRQEIQKKAWNAFVTSYVAASKMILRENDSEELFNLPRELICRLIEIEK</sequence>
<dbReference type="InterPro" id="IPR022137">
    <property type="entry name" value="Znf_prot_DUF3669"/>
</dbReference>
<keyword evidence="3" id="KW-1185">Reference proteome</keyword>
<dbReference type="EMBL" id="KZ680207">
    <property type="protein sequence ID" value="PTB70169.1"/>
    <property type="molecule type" value="Genomic_DNA"/>
</dbReference>
<dbReference type="AlphaFoldDB" id="A0A2T4BLN4"/>
<dbReference type="PANTHER" id="PTHR40780">
    <property type="entry name" value="DUF3669 DOMAIN-CONTAINING PROTEIN"/>
    <property type="match status" value="1"/>
</dbReference>
<dbReference type="RefSeq" id="XP_024753489.1">
    <property type="nucleotide sequence ID" value="XM_024893107.1"/>
</dbReference>
<accession>A0A2T4BLN4</accession>
<feature type="domain" description="DUF3669" evidence="1">
    <location>
        <begin position="241"/>
        <end position="305"/>
    </location>
</feature>
<proteinExistence type="predicted"/>
<dbReference type="GeneID" id="36601225"/>
<reference evidence="3" key="1">
    <citation type="submission" date="2016-07" db="EMBL/GenBank/DDBJ databases">
        <title>Multiple horizontal gene transfer events from other fungi enriched the ability of initially mycotrophic Trichoderma (Ascomycota) to feed on dead plant biomass.</title>
        <authorList>
            <consortium name="DOE Joint Genome Institute"/>
            <person name="Atanasova L."/>
            <person name="Chenthamara K."/>
            <person name="Zhang J."/>
            <person name="Grujic M."/>
            <person name="Henrissat B."/>
            <person name="Kuo A."/>
            <person name="Aerts A."/>
            <person name="Salamov A."/>
            <person name="Lipzen A."/>
            <person name="Labutti K."/>
            <person name="Barry K."/>
            <person name="Miao Y."/>
            <person name="Rahimi M.J."/>
            <person name="Shen Q."/>
            <person name="Grigoriev I.V."/>
            <person name="Kubicek C.P."/>
            <person name="Druzhinina I.S."/>
        </authorList>
    </citation>
    <scope>NUCLEOTIDE SEQUENCE [LARGE SCALE GENOMIC DNA]</scope>
    <source>
        <strain evidence="3">TUCIM 6016</strain>
    </source>
</reference>
<gene>
    <name evidence="2" type="ORF">BBK36DRAFT_1136847</name>
</gene>
<organism evidence="2 3">
    <name type="scientific">Trichoderma citrinoviride</name>
    <dbReference type="NCBI Taxonomy" id="58853"/>
    <lineage>
        <taxon>Eukaryota</taxon>
        <taxon>Fungi</taxon>
        <taxon>Dikarya</taxon>
        <taxon>Ascomycota</taxon>
        <taxon>Pezizomycotina</taxon>
        <taxon>Sordariomycetes</taxon>
        <taxon>Hypocreomycetidae</taxon>
        <taxon>Hypocreales</taxon>
        <taxon>Hypocreaceae</taxon>
        <taxon>Trichoderma</taxon>
    </lineage>
</organism>
<evidence type="ECO:0000313" key="2">
    <source>
        <dbReference type="EMBL" id="PTB70169.1"/>
    </source>
</evidence>
<dbReference type="Pfam" id="PF12417">
    <property type="entry name" value="DUF3669"/>
    <property type="match status" value="1"/>
</dbReference>
<dbReference type="OrthoDB" id="2993351at2759"/>
<evidence type="ECO:0000313" key="3">
    <source>
        <dbReference type="Proteomes" id="UP000241546"/>
    </source>
</evidence>
<evidence type="ECO:0000259" key="1">
    <source>
        <dbReference type="Pfam" id="PF12417"/>
    </source>
</evidence>